<dbReference type="AlphaFoldDB" id="A0A953J3H2"/>
<evidence type="ECO:0000259" key="9">
    <source>
        <dbReference type="PROSITE" id="PS50929"/>
    </source>
</evidence>
<evidence type="ECO:0000313" key="10">
    <source>
        <dbReference type="EMBL" id="MBZ0155593.1"/>
    </source>
</evidence>
<dbReference type="EMBL" id="JAIOIV010000038">
    <property type="protein sequence ID" value="MBZ0155593.1"/>
    <property type="molecule type" value="Genomic_DNA"/>
</dbReference>
<reference evidence="10" key="1">
    <citation type="journal article" date="2021" name="bioRxiv">
        <title>Unraveling nitrogen, sulfur and carbon metabolic pathways and microbial community transcriptional responses to substrate deprivation and toxicity stresses in a bioreactor mimicking anoxic brackish coastal sediment conditions.</title>
        <authorList>
            <person name="Martins P.D."/>
            <person name="Echeveste M.J."/>
            <person name="Arshad A."/>
            <person name="Kurth J."/>
            <person name="Ouboter H."/>
            <person name="Jetten M.S.M."/>
            <person name="Welte C.U."/>
        </authorList>
    </citation>
    <scope>NUCLEOTIDE SEQUENCE</scope>
    <source>
        <strain evidence="10">MAG_39</strain>
    </source>
</reference>
<dbReference type="GO" id="GO:0005524">
    <property type="term" value="F:ATP binding"/>
    <property type="evidence" value="ECO:0007669"/>
    <property type="project" value="UniProtKB-KW"/>
</dbReference>
<dbReference type="PROSITE" id="PS00211">
    <property type="entry name" value="ABC_TRANSPORTER_1"/>
    <property type="match status" value="1"/>
</dbReference>
<keyword evidence="4 10" id="KW-0067">ATP-binding</keyword>
<dbReference type="Gene3D" id="1.20.1560.10">
    <property type="entry name" value="ABC transporter type 1, transmembrane domain"/>
    <property type="match status" value="1"/>
</dbReference>
<dbReference type="Pfam" id="PF00664">
    <property type="entry name" value="ABC_membrane"/>
    <property type="match status" value="1"/>
</dbReference>
<sequence length="576" mass="63988">MALLKRIALLVKPYWMRLVAAAFLSLLISGLNGGLAWLVKPALDGIFLRRDAHLLALLPLGILALYLMRGFFAFFQSYLMRSTGAKVMRDIRNSLYRHVLYLPVNEFKKESSGLLLSRVINDAGQLQGLVAYSIKDIFVETATVLVLLSVAFYRRWDLALISVTVLPAALYGTRKLGKRLKKVSTEGQKKISLITEFLTETFSGIKMVKIFEREGVLAALFREKNQGYYRELMRSARLIEFTSLMMEVVGGMGIAFVLWYGGRLVVREVITPGEFFSFLTAIFMVYTPARRLATASNGLQQAKAYLERLDELFCKEREADGAVTLAPLRREIEFRNVSFTYPNAKGPVLSDITLTVKRGEIIALVGRSGAGKTSFIDLIPRFNDPTKGGIFIDGVNIAEASLPSLRGQIGLVSQDIILFNDTVRANIAFGNPAASEEEIVRAAQAAHAHDFILDLPKGYDTVIGERGVMISGGQRQRISIARAILKNPPLLILDEATSSLDTESEMIVQKALDTLMENRTTFVIAHRLSTVQKADRIIVLEKGRILESGSHEDLLRSGGMYRKLHDLQLSSAGYGR</sequence>
<keyword evidence="3" id="KW-0547">Nucleotide-binding</keyword>
<feature type="transmembrane region" description="Helical" evidence="7">
    <location>
        <begin position="52"/>
        <end position="79"/>
    </location>
</feature>
<dbReference type="CDD" id="cd03251">
    <property type="entry name" value="ABCC_MsbA"/>
    <property type="match status" value="1"/>
</dbReference>
<dbReference type="PANTHER" id="PTHR43394:SF1">
    <property type="entry name" value="ATP-BINDING CASSETTE SUB-FAMILY B MEMBER 10, MITOCHONDRIAL"/>
    <property type="match status" value="1"/>
</dbReference>
<dbReference type="FunFam" id="3.40.50.300:FF:000218">
    <property type="entry name" value="Multidrug ABC transporter ATP-binding protein"/>
    <property type="match status" value="1"/>
</dbReference>
<feature type="transmembrane region" description="Helical" evidence="7">
    <location>
        <begin position="238"/>
        <end position="260"/>
    </location>
</feature>
<evidence type="ECO:0000256" key="3">
    <source>
        <dbReference type="ARBA" id="ARBA00022741"/>
    </source>
</evidence>
<evidence type="ECO:0000256" key="2">
    <source>
        <dbReference type="ARBA" id="ARBA00022692"/>
    </source>
</evidence>
<dbReference type="Proteomes" id="UP000705867">
    <property type="component" value="Unassembled WGS sequence"/>
</dbReference>
<comment type="caution">
    <text evidence="10">The sequence shown here is derived from an EMBL/GenBank/DDBJ whole genome shotgun (WGS) entry which is preliminary data.</text>
</comment>
<dbReference type="Gene3D" id="3.40.50.300">
    <property type="entry name" value="P-loop containing nucleotide triphosphate hydrolases"/>
    <property type="match status" value="1"/>
</dbReference>
<dbReference type="InterPro" id="IPR039421">
    <property type="entry name" value="Type_1_exporter"/>
</dbReference>
<dbReference type="InterPro" id="IPR036640">
    <property type="entry name" value="ABC1_TM_sf"/>
</dbReference>
<dbReference type="CDD" id="cd18552">
    <property type="entry name" value="ABC_6TM_MsbA_like"/>
    <property type="match status" value="1"/>
</dbReference>
<dbReference type="Pfam" id="PF00005">
    <property type="entry name" value="ABC_tran"/>
    <property type="match status" value="1"/>
</dbReference>
<evidence type="ECO:0000259" key="8">
    <source>
        <dbReference type="PROSITE" id="PS50893"/>
    </source>
</evidence>
<dbReference type="InterPro" id="IPR003593">
    <property type="entry name" value="AAA+_ATPase"/>
</dbReference>
<accession>A0A953J3H2</accession>
<proteinExistence type="predicted"/>
<dbReference type="InterPro" id="IPR027417">
    <property type="entry name" value="P-loop_NTPase"/>
</dbReference>
<dbReference type="GO" id="GO:0005886">
    <property type="term" value="C:plasma membrane"/>
    <property type="evidence" value="ECO:0007669"/>
    <property type="project" value="UniProtKB-SubCell"/>
</dbReference>
<dbReference type="PROSITE" id="PS50893">
    <property type="entry name" value="ABC_TRANSPORTER_2"/>
    <property type="match status" value="1"/>
</dbReference>
<dbReference type="GO" id="GO:0015421">
    <property type="term" value="F:ABC-type oligopeptide transporter activity"/>
    <property type="evidence" value="ECO:0007669"/>
    <property type="project" value="TreeGrafter"/>
</dbReference>
<keyword evidence="2 7" id="KW-0812">Transmembrane</keyword>
<name>A0A953J3H2_9BACT</name>
<dbReference type="PANTHER" id="PTHR43394">
    <property type="entry name" value="ATP-DEPENDENT PERMEASE MDL1, MITOCHONDRIAL"/>
    <property type="match status" value="1"/>
</dbReference>
<keyword evidence="5 7" id="KW-1133">Transmembrane helix</keyword>
<evidence type="ECO:0000256" key="4">
    <source>
        <dbReference type="ARBA" id="ARBA00022840"/>
    </source>
</evidence>
<dbReference type="SMART" id="SM00382">
    <property type="entry name" value="AAA"/>
    <property type="match status" value="1"/>
</dbReference>
<dbReference type="InterPro" id="IPR011527">
    <property type="entry name" value="ABC1_TM_dom"/>
</dbReference>
<dbReference type="SUPFAM" id="SSF52540">
    <property type="entry name" value="P-loop containing nucleoside triphosphate hydrolases"/>
    <property type="match status" value="1"/>
</dbReference>
<protein>
    <submittedName>
        <fullName evidence="10">ABC transporter ATP-binding protein/permease</fullName>
    </submittedName>
</protein>
<dbReference type="SUPFAM" id="SSF90123">
    <property type="entry name" value="ABC transporter transmembrane region"/>
    <property type="match status" value="1"/>
</dbReference>
<reference evidence="10" key="2">
    <citation type="submission" date="2021-08" db="EMBL/GenBank/DDBJ databases">
        <authorList>
            <person name="Dalcin Martins P."/>
        </authorList>
    </citation>
    <scope>NUCLEOTIDE SEQUENCE</scope>
    <source>
        <strain evidence="10">MAG_39</strain>
    </source>
</reference>
<evidence type="ECO:0000256" key="5">
    <source>
        <dbReference type="ARBA" id="ARBA00022989"/>
    </source>
</evidence>
<dbReference type="PROSITE" id="PS50929">
    <property type="entry name" value="ABC_TM1F"/>
    <property type="match status" value="1"/>
</dbReference>
<comment type="subcellular location">
    <subcellularLocation>
        <location evidence="1">Cell membrane</location>
        <topology evidence="1">Multi-pass membrane protein</topology>
    </subcellularLocation>
</comment>
<evidence type="ECO:0000256" key="6">
    <source>
        <dbReference type="ARBA" id="ARBA00023136"/>
    </source>
</evidence>
<dbReference type="GO" id="GO:0016887">
    <property type="term" value="F:ATP hydrolysis activity"/>
    <property type="evidence" value="ECO:0007669"/>
    <property type="project" value="InterPro"/>
</dbReference>
<organism evidence="10 11">
    <name type="scientific">Candidatus Nitrobium versatile</name>
    <dbReference type="NCBI Taxonomy" id="2884831"/>
    <lineage>
        <taxon>Bacteria</taxon>
        <taxon>Pseudomonadati</taxon>
        <taxon>Nitrospirota</taxon>
        <taxon>Nitrospiria</taxon>
        <taxon>Nitrospirales</taxon>
        <taxon>Nitrospiraceae</taxon>
        <taxon>Candidatus Nitrobium</taxon>
    </lineage>
</organism>
<dbReference type="InterPro" id="IPR003439">
    <property type="entry name" value="ABC_transporter-like_ATP-bd"/>
</dbReference>
<gene>
    <name evidence="10" type="ORF">K8I29_05170</name>
</gene>
<evidence type="ECO:0000256" key="7">
    <source>
        <dbReference type="SAM" id="Phobius"/>
    </source>
</evidence>
<evidence type="ECO:0000313" key="11">
    <source>
        <dbReference type="Proteomes" id="UP000705867"/>
    </source>
</evidence>
<feature type="domain" description="ABC transmembrane type-1" evidence="9">
    <location>
        <begin position="19"/>
        <end position="301"/>
    </location>
</feature>
<dbReference type="InterPro" id="IPR017871">
    <property type="entry name" value="ABC_transporter-like_CS"/>
</dbReference>
<feature type="domain" description="ABC transporter" evidence="8">
    <location>
        <begin position="332"/>
        <end position="567"/>
    </location>
</feature>
<evidence type="ECO:0000256" key="1">
    <source>
        <dbReference type="ARBA" id="ARBA00004651"/>
    </source>
</evidence>
<keyword evidence="6 7" id="KW-0472">Membrane</keyword>